<dbReference type="EMBL" id="MU864358">
    <property type="protein sequence ID" value="KAK4191661.1"/>
    <property type="molecule type" value="Genomic_DNA"/>
</dbReference>
<feature type="region of interest" description="Disordered" evidence="1">
    <location>
        <begin position="169"/>
        <end position="226"/>
    </location>
</feature>
<gene>
    <name evidence="2" type="ORF">QBC35DRAFT_294312</name>
</gene>
<proteinExistence type="predicted"/>
<comment type="caution">
    <text evidence="2">The sequence shown here is derived from an EMBL/GenBank/DDBJ whole genome shotgun (WGS) entry which is preliminary data.</text>
</comment>
<keyword evidence="3" id="KW-1185">Reference proteome</keyword>
<evidence type="ECO:0000256" key="1">
    <source>
        <dbReference type="SAM" id="MobiDB-lite"/>
    </source>
</evidence>
<feature type="compositionally biased region" description="Basic residues" evidence="1">
    <location>
        <begin position="181"/>
        <end position="194"/>
    </location>
</feature>
<evidence type="ECO:0000313" key="2">
    <source>
        <dbReference type="EMBL" id="KAK4191661.1"/>
    </source>
</evidence>
<protein>
    <submittedName>
        <fullName evidence="2">Uncharacterized protein</fullName>
    </submittedName>
</protein>
<dbReference type="AlphaFoldDB" id="A0AAN7AK45"/>
<organism evidence="2 3">
    <name type="scientific">Podospora australis</name>
    <dbReference type="NCBI Taxonomy" id="1536484"/>
    <lineage>
        <taxon>Eukaryota</taxon>
        <taxon>Fungi</taxon>
        <taxon>Dikarya</taxon>
        <taxon>Ascomycota</taxon>
        <taxon>Pezizomycotina</taxon>
        <taxon>Sordariomycetes</taxon>
        <taxon>Sordariomycetidae</taxon>
        <taxon>Sordariales</taxon>
        <taxon>Podosporaceae</taxon>
        <taxon>Podospora</taxon>
    </lineage>
</organism>
<name>A0AAN7AK45_9PEZI</name>
<reference evidence="2" key="2">
    <citation type="submission" date="2023-05" db="EMBL/GenBank/DDBJ databases">
        <authorList>
            <consortium name="Lawrence Berkeley National Laboratory"/>
            <person name="Steindorff A."/>
            <person name="Hensen N."/>
            <person name="Bonometti L."/>
            <person name="Westerberg I."/>
            <person name="Brannstrom I.O."/>
            <person name="Guillou S."/>
            <person name="Cros-Aarteil S."/>
            <person name="Calhoun S."/>
            <person name="Haridas S."/>
            <person name="Kuo A."/>
            <person name="Mondo S."/>
            <person name="Pangilinan J."/>
            <person name="Riley R."/>
            <person name="Labutti K."/>
            <person name="Andreopoulos B."/>
            <person name="Lipzen A."/>
            <person name="Chen C."/>
            <person name="Yanf M."/>
            <person name="Daum C."/>
            <person name="Ng V."/>
            <person name="Clum A."/>
            <person name="Ohm R."/>
            <person name="Martin F."/>
            <person name="Silar P."/>
            <person name="Natvig D."/>
            <person name="Lalanne C."/>
            <person name="Gautier V."/>
            <person name="Ament-Velasquez S.L."/>
            <person name="Kruys A."/>
            <person name="Hutchinson M.I."/>
            <person name="Powell A.J."/>
            <person name="Barry K."/>
            <person name="Miller A.N."/>
            <person name="Grigoriev I.V."/>
            <person name="Debuchy R."/>
            <person name="Gladieux P."/>
            <person name="Thoren M.H."/>
            <person name="Johannesson H."/>
        </authorList>
    </citation>
    <scope>NUCLEOTIDE SEQUENCE</scope>
    <source>
        <strain evidence="2">PSN309</strain>
    </source>
</reference>
<accession>A0AAN7AK45</accession>
<dbReference type="Proteomes" id="UP001302126">
    <property type="component" value="Unassembled WGS sequence"/>
</dbReference>
<reference evidence="2" key="1">
    <citation type="journal article" date="2023" name="Mol. Phylogenet. Evol.">
        <title>Genome-scale phylogeny and comparative genomics of the fungal order Sordariales.</title>
        <authorList>
            <person name="Hensen N."/>
            <person name="Bonometti L."/>
            <person name="Westerberg I."/>
            <person name="Brannstrom I.O."/>
            <person name="Guillou S."/>
            <person name="Cros-Aarteil S."/>
            <person name="Calhoun S."/>
            <person name="Haridas S."/>
            <person name="Kuo A."/>
            <person name="Mondo S."/>
            <person name="Pangilinan J."/>
            <person name="Riley R."/>
            <person name="LaButti K."/>
            <person name="Andreopoulos B."/>
            <person name="Lipzen A."/>
            <person name="Chen C."/>
            <person name="Yan M."/>
            <person name="Daum C."/>
            <person name="Ng V."/>
            <person name="Clum A."/>
            <person name="Steindorff A."/>
            <person name="Ohm R.A."/>
            <person name="Martin F."/>
            <person name="Silar P."/>
            <person name="Natvig D.O."/>
            <person name="Lalanne C."/>
            <person name="Gautier V."/>
            <person name="Ament-Velasquez S.L."/>
            <person name="Kruys A."/>
            <person name="Hutchinson M.I."/>
            <person name="Powell A.J."/>
            <person name="Barry K."/>
            <person name="Miller A.N."/>
            <person name="Grigoriev I.V."/>
            <person name="Debuchy R."/>
            <person name="Gladieux P."/>
            <person name="Hiltunen Thoren M."/>
            <person name="Johannesson H."/>
        </authorList>
    </citation>
    <scope>NUCLEOTIDE SEQUENCE</scope>
    <source>
        <strain evidence="2">PSN309</strain>
    </source>
</reference>
<sequence length="226" mass="24915">MNNTGRTVTYDYSNTLLLIDLSKNWSNDTVILWSTPKPKGAPRLRNSGIWVDEKIGTLYTGFCGTRPLFARTLVIPDGAGGGSWKNFNKTADEGFVNLPRPFQRQVASGQGYRFFLGGVSIPAIKASSLPTLILSHIGFIGNDSGEMTTLSTLPSYNLISNKPWAPVVTSSVTHDKPPSSKLRRHEAFRGRRGNGRLNSPPRPSAVESSLRRQRESNWPPETQCRA</sequence>
<evidence type="ECO:0000313" key="3">
    <source>
        <dbReference type="Proteomes" id="UP001302126"/>
    </source>
</evidence>